<dbReference type="AlphaFoldDB" id="A0AAN7TX49"/>
<reference evidence="2 3" key="1">
    <citation type="submission" date="2023-11" db="EMBL/GenBank/DDBJ databases">
        <title>Dfirmibasis_genome.</title>
        <authorList>
            <person name="Edelbroek B."/>
            <person name="Kjellin J."/>
            <person name="Jerlstrom-Hultqvist J."/>
            <person name="Soderbom F."/>
        </authorList>
    </citation>
    <scope>NUCLEOTIDE SEQUENCE [LARGE SCALE GENOMIC DNA]</scope>
    <source>
        <strain evidence="2 3">TNS-C-14</strain>
    </source>
</reference>
<feature type="compositionally biased region" description="Low complexity" evidence="1">
    <location>
        <begin position="8"/>
        <end position="22"/>
    </location>
</feature>
<name>A0AAN7TX49_9MYCE</name>
<feature type="compositionally biased region" description="Polar residues" evidence="1">
    <location>
        <begin position="23"/>
        <end position="34"/>
    </location>
</feature>
<evidence type="ECO:0000313" key="2">
    <source>
        <dbReference type="EMBL" id="KAK5577133.1"/>
    </source>
</evidence>
<feature type="compositionally biased region" description="Low complexity" evidence="1">
    <location>
        <begin position="40"/>
        <end position="66"/>
    </location>
</feature>
<evidence type="ECO:0000256" key="1">
    <source>
        <dbReference type="SAM" id="MobiDB-lite"/>
    </source>
</evidence>
<evidence type="ECO:0000313" key="3">
    <source>
        <dbReference type="Proteomes" id="UP001344447"/>
    </source>
</evidence>
<dbReference type="Proteomes" id="UP001344447">
    <property type="component" value="Unassembled WGS sequence"/>
</dbReference>
<accession>A0AAN7TX49</accession>
<keyword evidence="3" id="KW-1185">Reference proteome</keyword>
<gene>
    <name evidence="2" type="ORF">RB653_002071</name>
</gene>
<proteinExistence type="predicted"/>
<organism evidence="2 3">
    <name type="scientific">Dictyostelium firmibasis</name>
    <dbReference type="NCBI Taxonomy" id="79012"/>
    <lineage>
        <taxon>Eukaryota</taxon>
        <taxon>Amoebozoa</taxon>
        <taxon>Evosea</taxon>
        <taxon>Eumycetozoa</taxon>
        <taxon>Dictyostelia</taxon>
        <taxon>Dictyosteliales</taxon>
        <taxon>Dictyosteliaceae</taxon>
        <taxon>Dictyostelium</taxon>
    </lineage>
</organism>
<dbReference type="EMBL" id="JAVFKY010000004">
    <property type="protein sequence ID" value="KAK5577133.1"/>
    <property type="molecule type" value="Genomic_DNA"/>
</dbReference>
<comment type="caution">
    <text evidence="2">The sequence shown here is derived from an EMBL/GenBank/DDBJ whole genome shotgun (WGS) entry which is preliminary data.</text>
</comment>
<protein>
    <submittedName>
        <fullName evidence="2">Uncharacterized protein</fullName>
    </submittedName>
</protein>
<feature type="region of interest" description="Disordered" evidence="1">
    <location>
        <begin position="1"/>
        <end position="75"/>
    </location>
</feature>
<sequence length="75" mass="8064">MLFDTLKNLSQQNSNNQGINSNEQAFGSPSNMNETMVFGSPSSSTLSSSFKGSNSASSTNKSASSAMFSRPFYYE</sequence>